<evidence type="ECO:0000256" key="2">
    <source>
        <dbReference type="ARBA" id="ARBA00022729"/>
    </source>
</evidence>
<dbReference type="SUPFAM" id="SSF52058">
    <property type="entry name" value="L domain-like"/>
    <property type="match status" value="1"/>
</dbReference>
<dbReference type="Gene3D" id="3.80.10.10">
    <property type="entry name" value="Ribonuclease Inhibitor"/>
    <property type="match status" value="1"/>
</dbReference>
<organism evidence="5">
    <name type="scientific">Zea mays</name>
    <name type="common">Maize</name>
    <dbReference type="NCBI Taxonomy" id="4577"/>
    <lineage>
        <taxon>Eukaryota</taxon>
        <taxon>Viridiplantae</taxon>
        <taxon>Streptophyta</taxon>
        <taxon>Embryophyta</taxon>
        <taxon>Tracheophyta</taxon>
        <taxon>Spermatophyta</taxon>
        <taxon>Magnoliopsida</taxon>
        <taxon>Liliopsida</taxon>
        <taxon>Poales</taxon>
        <taxon>Poaceae</taxon>
        <taxon>PACMAD clade</taxon>
        <taxon>Panicoideae</taxon>
        <taxon>Andropogonodae</taxon>
        <taxon>Andropogoneae</taxon>
        <taxon>Tripsacinae</taxon>
        <taxon>Zea</taxon>
    </lineage>
</organism>
<evidence type="ECO:0000256" key="3">
    <source>
        <dbReference type="ARBA" id="ARBA00022737"/>
    </source>
</evidence>
<keyword evidence="2" id="KW-0732">Signal</keyword>
<reference evidence="5" key="1">
    <citation type="submission" date="2015-12" db="EMBL/GenBank/DDBJ databases">
        <title>Update maize B73 reference genome by single molecule sequencing technologies.</title>
        <authorList>
            <consortium name="Maize Genome Sequencing Project"/>
            <person name="Ware D."/>
        </authorList>
    </citation>
    <scope>NUCLEOTIDE SEQUENCE [LARGE SCALE GENOMIC DNA]</scope>
    <source>
        <tissue evidence="5">Seedling</tissue>
    </source>
</reference>
<dbReference type="InterPro" id="IPR053038">
    <property type="entry name" value="RLP_Defense"/>
</dbReference>
<dbReference type="FunFam" id="3.80.10.10:FF:000041">
    <property type="entry name" value="LRR receptor-like serine/threonine-protein kinase ERECTA"/>
    <property type="match status" value="1"/>
</dbReference>
<protein>
    <submittedName>
        <fullName evidence="5">Uncharacterized protein</fullName>
    </submittedName>
</protein>
<dbReference type="OMA" id="SCKCEPR"/>
<keyword evidence="1" id="KW-0433">Leucine-rich repeat</keyword>
<name>A0A1D6I4B5_MAIZE</name>
<evidence type="ECO:0000256" key="1">
    <source>
        <dbReference type="ARBA" id="ARBA00022614"/>
    </source>
</evidence>
<keyword evidence="4" id="KW-0325">Glycoprotein</keyword>
<accession>A0A1D6I4B5</accession>
<dbReference type="InterPro" id="IPR032675">
    <property type="entry name" value="LRR_dom_sf"/>
</dbReference>
<keyword evidence="3" id="KW-0677">Repeat</keyword>
<gene>
    <name evidence="5" type="ORF">ZEAMMB73_Zm00001d020477</name>
</gene>
<evidence type="ECO:0000313" key="5">
    <source>
        <dbReference type="EMBL" id="ONM54982.1"/>
    </source>
</evidence>
<dbReference type="PANTHER" id="PTHR48064:SF6">
    <property type="entry name" value="RECEPTOR-LIKE PROTEIN KINASE 2"/>
    <property type="match status" value="1"/>
</dbReference>
<sequence>MLGLTETRISGLLPAILGQLKSLDTIAIYTAMLSGLIPPELKQCTSLVNVYLYENVLSGSIPLQLDKLGNLKTLLLWQNNLVGVIPWSSGACAGLAVLAFVSLRMRTPCLEFMIFCFCTGMQSSYWT</sequence>
<dbReference type="InterPro" id="IPR001611">
    <property type="entry name" value="Leu-rich_rpt"/>
</dbReference>
<dbReference type="Pfam" id="PF00560">
    <property type="entry name" value="LRR_1"/>
    <property type="match status" value="1"/>
</dbReference>
<dbReference type="InParanoid" id="A0A1D6I4B5"/>
<evidence type="ECO:0000256" key="4">
    <source>
        <dbReference type="ARBA" id="ARBA00023180"/>
    </source>
</evidence>
<dbReference type="EMBL" id="CM007650">
    <property type="protein sequence ID" value="ONM54982.1"/>
    <property type="molecule type" value="Genomic_DNA"/>
</dbReference>
<dbReference type="AlphaFoldDB" id="A0A1D6I4B5"/>
<dbReference type="STRING" id="4577.A0A1D6I4B5"/>
<proteinExistence type="predicted"/>
<dbReference type="SMR" id="A0A1D6I4B5"/>
<dbReference type="PANTHER" id="PTHR48064">
    <property type="entry name" value="OS01G0750400 PROTEIN"/>
    <property type="match status" value="1"/>
</dbReference>